<dbReference type="EMBL" id="FORA01000001">
    <property type="protein sequence ID" value="SFI65655.1"/>
    <property type="molecule type" value="Genomic_DNA"/>
</dbReference>
<evidence type="ECO:0000313" key="2">
    <source>
        <dbReference type="Proteomes" id="UP000199110"/>
    </source>
</evidence>
<sequence>MENSSGPDHLSKESVEEILRLLISGALTREAVSNWAMGWIKMDDAPRASPELWSMVSNLEGADSLVARTEENGEIFLYTNDDFEDWYREIRGIL</sequence>
<accession>A0A1I3K0D7</accession>
<dbReference type="AlphaFoldDB" id="A0A1I3K0D7"/>
<keyword evidence="2" id="KW-1185">Reference proteome</keyword>
<organism evidence="1 2">
    <name type="scientific">Jannaschia pohangensis</name>
    <dbReference type="NCBI Taxonomy" id="390807"/>
    <lineage>
        <taxon>Bacteria</taxon>
        <taxon>Pseudomonadati</taxon>
        <taxon>Pseudomonadota</taxon>
        <taxon>Alphaproteobacteria</taxon>
        <taxon>Rhodobacterales</taxon>
        <taxon>Roseobacteraceae</taxon>
        <taxon>Jannaschia</taxon>
    </lineage>
</organism>
<gene>
    <name evidence="1" type="ORF">SAMN04488095_1486</name>
</gene>
<evidence type="ECO:0000313" key="1">
    <source>
        <dbReference type="EMBL" id="SFI65655.1"/>
    </source>
</evidence>
<name>A0A1I3K0D7_9RHOB</name>
<proteinExistence type="predicted"/>
<dbReference type="Proteomes" id="UP000199110">
    <property type="component" value="Unassembled WGS sequence"/>
</dbReference>
<protein>
    <submittedName>
        <fullName evidence="1">Uncharacterized protein</fullName>
    </submittedName>
</protein>
<reference evidence="1 2" key="1">
    <citation type="submission" date="2016-10" db="EMBL/GenBank/DDBJ databases">
        <authorList>
            <person name="de Groot N.N."/>
        </authorList>
    </citation>
    <scope>NUCLEOTIDE SEQUENCE [LARGE SCALE GENOMIC DNA]</scope>
    <source>
        <strain evidence="1 2">DSM 19073</strain>
    </source>
</reference>